<evidence type="ECO:0000313" key="2">
    <source>
        <dbReference type="EMBL" id="KAH3687831.1"/>
    </source>
</evidence>
<gene>
    <name evidence="2" type="ORF">WICPIJ_001206</name>
</gene>
<protein>
    <submittedName>
        <fullName evidence="2">Uncharacterized protein</fullName>
    </submittedName>
</protein>
<comment type="caution">
    <text evidence="2">The sequence shown here is derived from an EMBL/GenBank/DDBJ whole genome shotgun (WGS) entry which is preliminary data.</text>
</comment>
<feature type="compositionally biased region" description="Acidic residues" evidence="1">
    <location>
        <begin position="41"/>
        <end position="51"/>
    </location>
</feature>
<evidence type="ECO:0000313" key="3">
    <source>
        <dbReference type="Proteomes" id="UP000774326"/>
    </source>
</evidence>
<reference evidence="2" key="1">
    <citation type="journal article" date="2021" name="Open Biol.">
        <title>Shared evolutionary footprints suggest mitochondrial oxidative damage underlies multiple complex I losses in fungi.</title>
        <authorList>
            <person name="Schikora-Tamarit M.A."/>
            <person name="Marcet-Houben M."/>
            <person name="Nosek J."/>
            <person name="Gabaldon T."/>
        </authorList>
    </citation>
    <scope>NUCLEOTIDE SEQUENCE</scope>
    <source>
        <strain evidence="2">CBS2887</strain>
    </source>
</reference>
<dbReference type="EMBL" id="JAEUBG010000610">
    <property type="protein sequence ID" value="KAH3687831.1"/>
    <property type="molecule type" value="Genomic_DNA"/>
</dbReference>
<reference evidence="2" key="2">
    <citation type="submission" date="2021-01" db="EMBL/GenBank/DDBJ databases">
        <authorList>
            <person name="Schikora-Tamarit M.A."/>
        </authorList>
    </citation>
    <scope>NUCLEOTIDE SEQUENCE</scope>
    <source>
        <strain evidence="2">CBS2887</strain>
    </source>
</reference>
<keyword evidence="3" id="KW-1185">Reference proteome</keyword>
<accession>A0A9P8TRI3</accession>
<feature type="region of interest" description="Disordered" evidence="1">
    <location>
        <begin position="23"/>
        <end position="54"/>
    </location>
</feature>
<dbReference type="Proteomes" id="UP000774326">
    <property type="component" value="Unassembled WGS sequence"/>
</dbReference>
<organism evidence="2 3">
    <name type="scientific">Wickerhamomyces pijperi</name>
    <name type="common">Yeast</name>
    <name type="synonym">Pichia pijperi</name>
    <dbReference type="NCBI Taxonomy" id="599730"/>
    <lineage>
        <taxon>Eukaryota</taxon>
        <taxon>Fungi</taxon>
        <taxon>Dikarya</taxon>
        <taxon>Ascomycota</taxon>
        <taxon>Saccharomycotina</taxon>
        <taxon>Saccharomycetes</taxon>
        <taxon>Phaffomycetales</taxon>
        <taxon>Wickerhamomycetaceae</taxon>
        <taxon>Wickerhamomyces</taxon>
    </lineage>
</organism>
<dbReference type="AlphaFoldDB" id="A0A9P8TRI3"/>
<dbReference type="OrthoDB" id="3980423at2759"/>
<evidence type="ECO:0000256" key="1">
    <source>
        <dbReference type="SAM" id="MobiDB-lite"/>
    </source>
</evidence>
<sequence length="261" mass="29834">MQRNNQTFKLSLNKINIIKDAPLFESEEERSDNSSTHSSPEADEMDVDDFDGESKRKTNKAVDYEVYDLLGYLKFNLTFIKETNYVYFQLLNEDPNPQVIEPVADFLKLITRPEYVSLTFNDFFFDEMNQKLIFRPSIIPCYSYDFDYEGSSPFVDMIEMLVNSSEKLGYLTLRHLELELEDYACLENGNYKAALEDPDNVYDDNEGDYVLGGNNNYVYGPGPGPVDDASAIPRGSFNEIELGEDTSFMNSSQASISLLKV</sequence>
<name>A0A9P8TRI3_WICPI</name>
<proteinExistence type="predicted"/>